<feature type="signal peptide" evidence="1">
    <location>
        <begin position="1"/>
        <end position="21"/>
    </location>
</feature>
<name>A0ABR1T1Y0_9PEZI</name>
<feature type="domain" description="Ecp2 effector protein-like" evidence="2">
    <location>
        <begin position="88"/>
        <end position="191"/>
    </location>
</feature>
<feature type="chain" id="PRO_5047247715" description="Ecp2 effector protein-like domain-containing protein" evidence="1">
    <location>
        <begin position="22"/>
        <end position="238"/>
    </location>
</feature>
<evidence type="ECO:0000313" key="4">
    <source>
        <dbReference type="Proteomes" id="UP001396898"/>
    </source>
</evidence>
<keyword evidence="1" id="KW-0732">Signal</keyword>
<keyword evidence="4" id="KW-1185">Reference proteome</keyword>
<gene>
    <name evidence="3" type="ORF">PG991_000374</name>
</gene>
<accession>A0ABR1T1Y0</accession>
<dbReference type="Proteomes" id="UP001396898">
    <property type="component" value="Unassembled WGS sequence"/>
</dbReference>
<organism evidence="3 4">
    <name type="scientific">Apiospora marii</name>
    <dbReference type="NCBI Taxonomy" id="335849"/>
    <lineage>
        <taxon>Eukaryota</taxon>
        <taxon>Fungi</taxon>
        <taxon>Dikarya</taxon>
        <taxon>Ascomycota</taxon>
        <taxon>Pezizomycotina</taxon>
        <taxon>Sordariomycetes</taxon>
        <taxon>Xylariomycetidae</taxon>
        <taxon>Amphisphaeriales</taxon>
        <taxon>Apiosporaceae</taxon>
        <taxon>Apiospora</taxon>
    </lineage>
</organism>
<dbReference type="EMBL" id="JAQQWI010000001">
    <property type="protein sequence ID" value="KAK8040586.1"/>
    <property type="molecule type" value="Genomic_DNA"/>
</dbReference>
<evidence type="ECO:0000256" key="1">
    <source>
        <dbReference type="SAM" id="SignalP"/>
    </source>
</evidence>
<sequence length="238" mass="25525">MLSSSTLGAIMAALIASTANAAPVKRDATPTSAAPTPSSPSSGLSGAFGIAYSADEDLGGAFGIFQSADEDLSGAFGILQSTDQDVLCGAVVFDSTTDSTWASQPAAKVEDCMSLLEGLNRVPRNTRRFPSPSAQFWYNTCHVDFKLTSFDSSDDISFVHAKKDLAPLVSDAIRNSEHRNEMIKAKGQILCVDGDNQGRKWRLNLRSRVTRGFKGNGGVPCCQSRLRYPRQMGFEENS</sequence>
<dbReference type="InterPro" id="IPR029226">
    <property type="entry name" value="Ecp2-like"/>
</dbReference>
<reference evidence="3 4" key="1">
    <citation type="submission" date="2023-01" db="EMBL/GenBank/DDBJ databases">
        <title>Analysis of 21 Apiospora genomes using comparative genomics revels a genus with tremendous synthesis potential of carbohydrate active enzymes and secondary metabolites.</title>
        <authorList>
            <person name="Sorensen T."/>
        </authorList>
    </citation>
    <scope>NUCLEOTIDE SEQUENCE [LARGE SCALE GENOMIC DNA]</scope>
    <source>
        <strain evidence="3 4">CBS 20057</strain>
    </source>
</reference>
<dbReference type="Pfam" id="PF14856">
    <property type="entry name" value="Hce2"/>
    <property type="match status" value="1"/>
</dbReference>
<comment type="caution">
    <text evidence="3">The sequence shown here is derived from an EMBL/GenBank/DDBJ whole genome shotgun (WGS) entry which is preliminary data.</text>
</comment>
<proteinExistence type="predicted"/>
<evidence type="ECO:0000313" key="3">
    <source>
        <dbReference type="EMBL" id="KAK8040586.1"/>
    </source>
</evidence>
<protein>
    <recommendedName>
        <fullName evidence="2">Ecp2 effector protein-like domain-containing protein</fullName>
    </recommendedName>
</protein>
<evidence type="ECO:0000259" key="2">
    <source>
        <dbReference type="Pfam" id="PF14856"/>
    </source>
</evidence>